<protein>
    <submittedName>
        <fullName evidence="1">Uncharacterized protein</fullName>
    </submittedName>
</protein>
<sequence>MIDQKRWHRGFVPVPFSFSKRFCCRYQFGIGSKRHWARCADHRSPRIVARGFMRFRTLCRLLALVPVGFGLAPLGQALGAAAELGVRHRIDVMVSAEPDAPVLSRLKGAKGELSFTVRLSANSKESKFFGMLRPSFPDIVVPDGAGKPLVQQTKLWEEEVCHQRRGLPKVTVTQLGGHFGEGEGRIEILAINRHIGVLVPPDELTPGIKLDPGSDSFGVFLAFRAQTRNSRLNVDLKIYPIDCFL</sequence>
<gene>
    <name evidence="1" type="ORF">ABIG07_004585</name>
</gene>
<evidence type="ECO:0000313" key="1">
    <source>
        <dbReference type="EMBL" id="MEY9455637.1"/>
    </source>
</evidence>
<keyword evidence="2" id="KW-1185">Reference proteome</keyword>
<reference evidence="1 2" key="1">
    <citation type="submission" date="2024-07" db="EMBL/GenBank/DDBJ databases">
        <title>Genomic Encyclopedia of Type Strains, Phase V (KMG-V): Genome sequencing to study the core and pangenomes of soil and plant-associated prokaryotes.</title>
        <authorList>
            <person name="Whitman W."/>
        </authorList>
    </citation>
    <scope>NUCLEOTIDE SEQUENCE [LARGE SCALE GENOMIC DNA]</scope>
    <source>
        <strain evidence="1 2">USDA 152</strain>
    </source>
</reference>
<dbReference type="RefSeq" id="WP_244439145.1">
    <property type="nucleotide sequence ID" value="NZ_AP021854.1"/>
</dbReference>
<name>A0ABV4FVJ9_9BRAD</name>
<proteinExistence type="predicted"/>
<dbReference type="EMBL" id="JBGBZJ010000003">
    <property type="protein sequence ID" value="MEY9455637.1"/>
    <property type="molecule type" value="Genomic_DNA"/>
</dbReference>
<accession>A0ABV4FVJ9</accession>
<comment type="caution">
    <text evidence="1">The sequence shown here is derived from an EMBL/GenBank/DDBJ whole genome shotgun (WGS) entry which is preliminary data.</text>
</comment>
<evidence type="ECO:0000313" key="2">
    <source>
        <dbReference type="Proteomes" id="UP001565369"/>
    </source>
</evidence>
<organism evidence="1 2">
    <name type="scientific">Bradyrhizobium ottawaense</name>
    <dbReference type="NCBI Taxonomy" id="931866"/>
    <lineage>
        <taxon>Bacteria</taxon>
        <taxon>Pseudomonadati</taxon>
        <taxon>Pseudomonadota</taxon>
        <taxon>Alphaproteobacteria</taxon>
        <taxon>Hyphomicrobiales</taxon>
        <taxon>Nitrobacteraceae</taxon>
        <taxon>Bradyrhizobium</taxon>
    </lineage>
</organism>
<dbReference type="Proteomes" id="UP001565369">
    <property type="component" value="Unassembled WGS sequence"/>
</dbReference>